<evidence type="ECO:0000256" key="1">
    <source>
        <dbReference type="ARBA" id="ARBA00000694"/>
    </source>
</evidence>
<dbReference type="GO" id="GO:0005737">
    <property type="term" value="C:cytoplasm"/>
    <property type="evidence" value="ECO:0007669"/>
    <property type="project" value="TreeGrafter"/>
</dbReference>
<sequence>MLSTISIGRRMTNKFLSHSSLSTLGLQSCCLSGLSKHLWKTVGHRYFSLSNSKCQELSAVPGDPMVTDLKPDAQDIFRTAIRSVYPKSMIGNVLNYNSVTSVLKVQGKTYKLNKNVFVVGMGKAVPGMARIVEDILGSHIVAGVISIPDGIQEQIQEENARLLLKDSSRIQIYEGAPRSEVDESSHNAAKAIRNLVGKLTEKDLLIVLCSGGGSVLCPLPHPPITLEELRQVTRLLERNGAGVIEVNTVRKNIEILKGGGLAMEAKPAKIVSLILSSFIGDPVDLIASGPTCPTQPAPHHCIEIMNRLGIMRDVPESIRKFLEREAVKSSQKLKMMNSTQAKAELDIIWDSIQNIVVGNNSIACEAAAARATELGYFPLVLTTKLVGEAKKIGTTLAKLAKFIMMCYDRKTNMSPNMELTILEVELVAGGIRKEWINFICNSVDRAHNMSKDLCIICGGEIMVHVKGTGVGGKNMEAALAAAVHMQELFREKEMSVSETRMCFLCCDSDGHDGVTKMAGAMVDQNFLNKVEERGLDMKDYLENNDSFGLFSQVDEGQYMVKTNVTGTNIMDLVIMLVQKPIDRKYSWG</sequence>
<evidence type="ECO:0000256" key="7">
    <source>
        <dbReference type="ARBA" id="ARBA00022777"/>
    </source>
</evidence>
<name>A0AAE1B771_9GAST</name>
<dbReference type="EMBL" id="JAWDGP010000422">
    <property type="protein sequence ID" value="KAK3800689.1"/>
    <property type="molecule type" value="Genomic_DNA"/>
</dbReference>
<dbReference type="Gene3D" id="3.40.50.10180">
    <property type="entry name" value="Glycerate kinase, MOFRL-like N-terminal domain"/>
    <property type="match status" value="1"/>
</dbReference>
<dbReference type="InterPro" id="IPR007835">
    <property type="entry name" value="MOFRL"/>
</dbReference>
<keyword evidence="5" id="KW-0808">Transferase</keyword>
<feature type="domain" description="MOFRL" evidence="9">
    <location>
        <begin position="453"/>
        <end position="571"/>
    </location>
</feature>
<keyword evidence="7" id="KW-0418">Kinase</keyword>
<dbReference type="Proteomes" id="UP001283361">
    <property type="component" value="Unassembled WGS sequence"/>
</dbReference>
<dbReference type="InterPro" id="IPR039760">
    <property type="entry name" value="MOFRL_protein"/>
</dbReference>
<evidence type="ECO:0000256" key="2">
    <source>
        <dbReference type="ARBA" id="ARBA00005393"/>
    </source>
</evidence>
<reference evidence="11" key="1">
    <citation type="journal article" date="2023" name="G3 (Bethesda)">
        <title>A reference genome for the long-term kleptoplast-retaining sea slug Elysia crispata morphotype clarki.</title>
        <authorList>
            <person name="Eastman K.E."/>
            <person name="Pendleton A.L."/>
            <person name="Shaikh M.A."/>
            <person name="Suttiyut T."/>
            <person name="Ogas R."/>
            <person name="Tomko P."/>
            <person name="Gavelis G."/>
            <person name="Widhalm J.R."/>
            <person name="Wisecaver J.H."/>
        </authorList>
    </citation>
    <scope>NUCLEOTIDE SEQUENCE</scope>
    <source>
        <strain evidence="11">ECLA1</strain>
    </source>
</reference>
<proteinExistence type="inferred from homology"/>
<protein>
    <recommendedName>
        <fullName evidence="4">Glycerate kinase</fullName>
        <ecNumber evidence="3">2.7.1.31</ecNumber>
    </recommendedName>
</protein>
<dbReference type="PANTHER" id="PTHR12227:SF0">
    <property type="entry name" value="GLYCERATE KINASE"/>
    <property type="match status" value="1"/>
</dbReference>
<evidence type="ECO:0000256" key="3">
    <source>
        <dbReference type="ARBA" id="ARBA00012101"/>
    </source>
</evidence>
<dbReference type="InterPro" id="IPR025286">
    <property type="entry name" value="MOFRL_assoc_dom"/>
</dbReference>
<evidence type="ECO:0000313" key="12">
    <source>
        <dbReference type="Proteomes" id="UP001283361"/>
    </source>
</evidence>
<comment type="catalytic activity">
    <reaction evidence="1">
        <text>(R)-glycerate + ATP = (2R)-3-phosphoglycerate + ADP + H(+)</text>
        <dbReference type="Rhea" id="RHEA:23516"/>
        <dbReference type="ChEBI" id="CHEBI:15378"/>
        <dbReference type="ChEBI" id="CHEBI:16659"/>
        <dbReference type="ChEBI" id="CHEBI:30616"/>
        <dbReference type="ChEBI" id="CHEBI:58272"/>
        <dbReference type="ChEBI" id="CHEBI:456216"/>
        <dbReference type="EC" id="2.7.1.31"/>
    </reaction>
</comment>
<keyword evidence="12" id="KW-1185">Reference proteome</keyword>
<evidence type="ECO:0000256" key="6">
    <source>
        <dbReference type="ARBA" id="ARBA00022741"/>
    </source>
</evidence>
<dbReference type="Pfam" id="PF05161">
    <property type="entry name" value="MOFRL"/>
    <property type="match status" value="1"/>
</dbReference>
<dbReference type="Pfam" id="PF13660">
    <property type="entry name" value="DUF4147"/>
    <property type="match status" value="1"/>
</dbReference>
<organism evidence="11 12">
    <name type="scientific">Elysia crispata</name>
    <name type="common">lettuce slug</name>
    <dbReference type="NCBI Taxonomy" id="231223"/>
    <lineage>
        <taxon>Eukaryota</taxon>
        <taxon>Metazoa</taxon>
        <taxon>Spiralia</taxon>
        <taxon>Lophotrochozoa</taxon>
        <taxon>Mollusca</taxon>
        <taxon>Gastropoda</taxon>
        <taxon>Heterobranchia</taxon>
        <taxon>Euthyneura</taxon>
        <taxon>Panpulmonata</taxon>
        <taxon>Sacoglossa</taxon>
        <taxon>Placobranchoidea</taxon>
        <taxon>Plakobranchidae</taxon>
        <taxon>Elysia</taxon>
    </lineage>
</organism>
<dbReference type="AlphaFoldDB" id="A0AAE1B771"/>
<dbReference type="InterPro" id="IPR038614">
    <property type="entry name" value="GK_N_sf"/>
</dbReference>
<evidence type="ECO:0000313" key="11">
    <source>
        <dbReference type="EMBL" id="KAK3800689.1"/>
    </source>
</evidence>
<feature type="domain" description="MOFRL-associated" evidence="10">
    <location>
        <begin position="73"/>
        <end position="323"/>
    </location>
</feature>
<keyword evidence="6" id="KW-0547">Nucleotide-binding</keyword>
<evidence type="ECO:0000256" key="5">
    <source>
        <dbReference type="ARBA" id="ARBA00022679"/>
    </source>
</evidence>
<keyword evidence="8" id="KW-0067">ATP-binding</keyword>
<comment type="caution">
    <text evidence="11">The sequence shown here is derived from an EMBL/GenBank/DDBJ whole genome shotgun (WGS) entry which is preliminary data.</text>
</comment>
<evidence type="ECO:0000259" key="9">
    <source>
        <dbReference type="Pfam" id="PF05161"/>
    </source>
</evidence>
<dbReference type="FunFam" id="3.40.50.10180:FF:000001">
    <property type="entry name" value="Glycerate kinase"/>
    <property type="match status" value="1"/>
</dbReference>
<dbReference type="GO" id="GO:0008887">
    <property type="term" value="F:glycerate kinase activity"/>
    <property type="evidence" value="ECO:0007669"/>
    <property type="project" value="UniProtKB-EC"/>
</dbReference>
<dbReference type="EC" id="2.7.1.31" evidence="3"/>
<dbReference type="GO" id="GO:0005524">
    <property type="term" value="F:ATP binding"/>
    <property type="evidence" value="ECO:0007669"/>
    <property type="project" value="UniProtKB-KW"/>
</dbReference>
<evidence type="ECO:0000259" key="10">
    <source>
        <dbReference type="Pfam" id="PF13660"/>
    </source>
</evidence>
<evidence type="ECO:0000256" key="8">
    <source>
        <dbReference type="ARBA" id="ARBA00022840"/>
    </source>
</evidence>
<gene>
    <name evidence="11" type="ORF">RRG08_003095</name>
</gene>
<dbReference type="Gene3D" id="3.40.1480.10">
    <property type="entry name" value="MOFRL domain"/>
    <property type="match status" value="1"/>
</dbReference>
<comment type="similarity">
    <text evidence="2">Belongs to the glycerate kinase type-2 family.</text>
</comment>
<evidence type="ECO:0000256" key="4">
    <source>
        <dbReference type="ARBA" id="ARBA00020720"/>
    </source>
</evidence>
<dbReference type="SUPFAM" id="SSF82544">
    <property type="entry name" value="GckA/TtuD-like"/>
    <property type="match status" value="1"/>
</dbReference>
<dbReference type="PANTHER" id="PTHR12227">
    <property type="entry name" value="GLYCERATE KINASE"/>
    <property type="match status" value="1"/>
</dbReference>
<dbReference type="InterPro" id="IPR037035">
    <property type="entry name" value="GK-like_C_sf"/>
</dbReference>
<accession>A0AAE1B771</accession>